<sequence length="115" mass="13167">MQFNNESLYEAWEHYKELMRKCPHHGIPKWLFVQTFYNGLMSHLGTIVNAAAGGALMGKSTNDAYELLEEMVANNYQWPSERVNPRRAASINEIEVIYSLTAQVNVLTKNLESMT</sequence>
<evidence type="ECO:0000313" key="3">
    <source>
        <dbReference type="Proteomes" id="UP000237000"/>
    </source>
</evidence>
<dbReference type="AlphaFoldDB" id="A0A2P5FJD8"/>
<dbReference type="EMBL" id="JXTC01000028">
    <property type="protein sequence ID" value="PON97897.1"/>
    <property type="molecule type" value="Genomic_DNA"/>
</dbReference>
<dbReference type="PANTHER" id="PTHR33223:SF11">
    <property type="entry name" value="ELEMENT PROTEIN, PUTATIVE-RELATED"/>
    <property type="match status" value="1"/>
</dbReference>
<dbReference type="Proteomes" id="UP000237000">
    <property type="component" value="Unassembled WGS sequence"/>
</dbReference>
<dbReference type="Pfam" id="PF03732">
    <property type="entry name" value="Retrotrans_gag"/>
    <property type="match status" value="1"/>
</dbReference>
<comment type="caution">
    <text evidence="2">The sequence shown here is derived from an EMBL/GenBank/DDBJ whole genome shotgun (WGS) entry which is preliminary data.</text>
</comment>
<protein>
    <recommendedName>
        <fullName evidence="1">Retrotransposon gag domain-containing protein</fullName>
    </recommendedName>
</protein>
<organism evidence="2 3">
    <name type="scientific">Trema orientale</name>
    <name type="common">Charcoal tree</name>
    <name type="synonym">Celtis orientalis</name>
    <dbReference type="NCBI Taxonomy" id="63057"/>
    <lineage>
        <taxon>Eukaryota</taxon>
        <taxon>Viridiplantae</taxon>
        <taxon>Streptophyta</taxon>
        <taxon>Embryophyta</taxon>
        <taxon>Tracheophyta</taxon>
        <taxon>Spermatophyta</taxon>
        <taxon>Magnoliopsida</taxon>
        <taxon>eudicotyledons</taxon>
        <taxon>Gunneridae</taxon>
        <taxon>Pentapetalae</taxon>
        <taxon>rosids</taxon>
        <taxon>fabids</taxon>
        <taxon>Rosales</taxon>
        <taxon>Cannabaceae</taxon>
        <taxon>Trema</taxon>
    </lineage>
</organism>
<reference evidence="3" key="1">
    <citation type="submission" date="2016-06" db="EMBL/GenBank/DDBJ databases">
        <title>Parallel loss of symbiosis genes in relatives of nitrogen-fixing non-legume Parasponia.</title>
        <authorList>
            <person name="Van Velzen R."/>
            <person name="Holmer R."/>
            <person name="Bu F."/>
            <person name="Rutten L."/>
            <person name="Van Zeijl A."/>
            <person name="Liu W."/>
            <person name="Santuari L."/>
            <person name="Cao Q."/>
            <person name="Sharma T."/>
            <person name="Shen D."/>
            <person name="Roswanjaya Y."/>
            <person name="Wardhani T."/>
            <person name="Kalhor M.S."/>
            <person name="Jansen J."/>
            <person name="Van den Hoogen J."/>
            <person name="Gungor B."/>
            <person name="Hartog M."/>
            <person name="Hontelez J."/>
            <person name="Verver J."/>
            <person name="Yang W.-C."/>
            <person name="Schijlen E."/>
            <person name="Repin R."/>
            <person name="Schilthuizen M."/>
            <person name="Schranz E."/>
            <person name="Heidstra R."/>
            <person name="Miyata K."/>
            <person name="Fedorova E."/>
            <person name="Kohlen W."/>
            <person name="Bisseling T."/>
            <person name="Smit S."/>
            <person name="Geurts R."/>
        </authorList>
    </citation>
    <scope>NUCLEOTIDE SEQUENCE [LARGE SCALE GENOMIC DNA]</scope>
    <source>
        <strain evidence="3">cv. RG33-2</strain>
    </source>
</reference>
<name>A0A2P5FJD8_TREOI</name>
<dbReference type="InterPro" id="IPR005162">
    <property type="entry name" value="Retrotrans_gag_dom"/>
</dbReference>
<gene>
    <name evidence="2" type="ORF">TorRG33x02_062120</name>
</gene>
<evidence type="ECO:0000259" key="1">
    <source>
        <dbReference type="Pfam" id="PF03732"/>
    </source>
</evidence>
<feature type="domain" description="Retrotransposon gag" evidence="1">
    <location>
        <begin position="2"/>
        <end position="40"/>
    </location>
</feature>
<evidence type="ECO:0000313" key="2">
    <source>
        <dbReference type="EMBL" id="PON97897.1"/>
    </source>
</evidence>
<keyword evidence="3" id="KW-1185">Reference proteome</keyword>
<dbReference type="PANTHER" id="PTHR33223">
    <property type="entry name" value="CCHC-TYPE DOMAIN-CONTAINING PROTEIN"/>
    <property type="match status" value="1"/>
</dbReference>
<proteinExistence type="predicted"/>
<dbReference type="InParanoid" id="A0A2P5FJD8"/>
<accession>A0A2P5FJD8</accession>
<dbReference type="OrthoDB" id="1305902at2759"/>